<feature type="non-terminal residue" evidence="1">
    <location>
        <position position="1"/>
    </location>
</feature>
<name>A0A1X6N0A4_9APHY</name>
<evidence type="ECO:0000313" key="2">
    <source>
        <dbReference type="Proteomes" id="UP000194127"/>
    </source>
</evidence>
<keyword evidence="2" id="KW-1185">Reference proteome</keyword>
<dbReference type="Proteomes" id="UP000194127">
    <property type="component" value="Unassembled WGS sequence"/>
</dbReference>
<reference evidence="1 2" key="1">
    <citation type="submission" date="2017-04" db="EMBL/GenBank/DDBJ databases">
        <title>Genome Sequence of the Model Brown-Rot Fungus Postia placenta SB12.</title>
        <authorList>
            <consortium name="DOE Joint Genome Institute"/>
            <person name="Gaskell J."/>
            <person name="Kersten P."/>
            <person name="Larrondo L.F."/>
            <person name="Canessa P."/>
            <person name="Martinez D."/>
            <person name="Hibbett D."/>
            <person name="Schmoll M."/>
            <person name="Kubicek C.P."/>
            <person name="Martinez A.T."/>
            <person name="Yadav J."/>
            <person name="Master E."/>
            <person name="Magnuson J.K."/>
            <person name="James T."/>
            <person name="Yaver D."/>
            <person name="Berka R."/>
            <person name="Labutti K."/>
            <person name="Lipzen A."/>
            <person name="Aerts A."/>
            <person name="Barry K."/>
            <person name="Henrissat B."/>
            <person name="Blanchette R."/>
            <person name="Grigoriev I."/>
            <person name="Cullen D."/>
        </authorList>
    </citation>
    <scope>NUCLEOTIDE SEQUENCE [LARGE SCALE GENOMIC DNA]</scope>
    <source>
        <strain evidence="1 2">MAD-698-R-SB12</strain>
    </source>
</reference>
<feature type="non-terminal residue" evidence="1">
    <location>
        <position position="61"/>
    </location>
</feature>
<dbReference type="RefSeq" id="XP_024338667.1">
    <property type="nucleotide sequence ID" value="XM_024477702.1"/>
</dbReference>
<organism evidence="1 2">
    <name type="scientific">Postia placenta MAD-698-R-SB12</name>
    <dbReference type="NCBI Taxonomy" id="670580"/>
    <lineage>
        <taxon>Eukaryota</taxon>
        <taxon>Fungi</taxon>
        <taxon>Dikarya</taxon>
        <taxon>Basidiomycota</taxon>
        <taxon>Agaricomycotina</taxon>
        <taxon>Agaricomycetes</taxon>
        <taxon>Polyporales</taxon>
        <taxon>Adustoporiaceae</taxon>
        <taxon>Rhodonia</taxon>
    </lineage>
</organism>
<sequence length="61" mass="6654">RTPGTQSHAVFEAYTCRYYSSPVCTGWVEVITLSGCGTCGACLRLVQLSLTKPKDNNLSLR</sequence>
<evidence type="ECO:0000313" key="1">
    <source>
        <dbReference type="EMBL" id="OSX61873.1"/>
    </source>
</evidence>
<gene>
    <name evidence="1" type="ORF">POSPLADRAFT_1040219</name>
</gene>
<accession>A0A1X6N0A4</accession>
<dbReference type="EMBL" id="KZ110598">
    <property type="protein sequence ID" value="OSX61873.1"/>
    <property type="molecule type" value="Genomic_DNA"/>
</dbReference>
<dbReference type="AlphaFoldDB" id="A0A1X6N0A4"/>
<dbReference type="GeneID" id="36322652"/>
<proteinExistence type="predicted"/>
<protein>
    <submittedName>
        <fullName evidence="1">Uncharacterized protein</fullName>
    </submittedName>
</protein>